<evidence type="ECO:0000256" key="3">
    <source>
        <dbReference type="ARBA" id="ARBA00022553"/>
    </source>
</evidence>
<dbReference type="PROSITE" id="PS50113">
    <property type="entry name" value="PAC"/>
    <property type="match status" value="3"/>
</dbReference>
<dbReference type="CDD" id="cd00130">
    <property type="entry name" value="PAS"/>
    <property type="match status" value="2"/>
</dbReference>
<dbReference type="PROSITE" id="PS50112">
    <property type="entry name" value="PAS"/>
    <property type="match status" value="1"/>
</dbReference>
<evidence type="ECO:0000313" key="8">
    <source>
        <dbReference type="EMBL" id="PQJ10755.1"/>
    </source>
</evidence>
<dbReference type="InterPro" id="IPR029016">
    <property type="entry name" value="GAF-like_dom_sf"/>
</dbReference>
<dbReference type="SUPFAM" id="SSF55781">
    <property type="entry name" value="GAF domain-like"/>
    <property type="match status" value="1"/>
</dbReference>
<protein>
    <recommendedName>
        <fullName evidence="2">histidine kinase</fullName>
        <ecNumber evidence="2">2.7.13.3</ecNumber>
    </recommendedName>
</protein>
<keyword evidence="9" id="KW-1185">Reference proteome</keyword>
<dbReference type="Gene3D" id="1.10.287.130">
    <property type="match status" value="1"/>
</dbReference>
<dbReference type="Gene3D" id="3.30.450.40">
    <property type="match status" value="1"/>
</dbReference>
<dbReference type="AlphaFoldDB" id="A0A2S7SVY3"/>
<dbReference type="SMART" id="SM00091">
    <property type="entry name" value="PAS"/>
    <property type="match status" value="2"/>
</dbReference>
<dbReference type="EC" id="2.7.13.3" evidence="2"/>
<dbReference type="EMBL" id="PPSL01000003">
    <property type="protein sequence ID" value="PQJ10755.1"/>
    <property type="molecule type" value="Genomic_DNA"/>
</dbReference>
<dbReference type="Pfam" id="PF13185">
    <property type="entry name" value="GAF_2"/>
    <property type="match status" value="1"/>
</dbReference>
<feature type="domain" description="PAC" evidence="7">
    <location>
        <begin position="220"/>
        <end position="271"/>
    </location>
</feature>
<evidence type="ECO:0000256" key="4">
    <source>
        <dbReference type="ARBA" id="ARBA00022679"/>
    </source>
</evidence>
<dbReference type="InterPro" id="IPR000014">
    <property type="entry name" value="PAS"/>
</dbReference>
<dbReference type="Gene3D" id="2.10.70.100">
    <property type="match status" value="2"/>
</dbReference>
<dbReference type="OrthoDB" id="9811889at2"/>
<dbReference type="NCBIfam" id="TIGR00229">
    <property type="entry name" value="sensory_box"/>
    <property type="match status" value="2"/>
</dbReference>
<dbReference type="Pfam" id="PF13426">
    <property type="entry name" value="PAS_9"/>
    <property type="match status" value="1"/>
</dbReference>
<keyword evidence="4" id="KW-0808">Transferase</keyword>
<dbReference type="SMART" id="SM00065">
    <property type="entry name" value="GAF"/>
    <property type="match status" value="1"/>
</dbReference>
<evidence type="ECO:0000256" key="5">
    <source>
        <dbReference type="ARBA" id="ARBA00022777"/>
    </source>
</evidence>
<dbReference type="InterPro" id="IPR036097">
    <property type="entry name" value="HisK_dim/P_sf"/>
</dbReference>
<dbReference type="PANTHER" id="PTHR43304:SF1">
    <property type="entry name" value="PAC DOMAIN-CONTAINING PROTEIN"/>
    <property type="match status" value="1"/>
</dbReference>
<dbReference type="Proteomes" id="UP000239872">
    <property type="component" value="Unassembled WGS sequence"/>
</dbReference>
<name>A0A2S7SVY3_9BACT</name>
<organism evidence="8 9">
    <name type="scientific">Flavipsychrobacter stenotrophus</name>
    <dbReference type="NCBI Taxonomy" id="2077091"/>
    <lineage>
        <taxon>Bacteria</taxon>
        <taxon>Pseudomonadati</taxon>
        <taxon>Bacteroidota</taxon>
        <taxon>Chitinophagia</taxon>
        <taxon>Chitinophagales</taxon>
        <taxon>Chitinophagaceae</taxon>
        <taxon>Flavipsychrobacter</taxon>
    </lineage>
</organism>
<evidence type="ECO:0000313" key="9">
    <source>
        <dbReference type="Proteomes" id="UP000239872"/>
    </source>
</evidence>
<accession>A0A2S7SVY3</accession>
<evidence type="ECO:0000256" key="2">
    <source>
        <dbReference type="ARBA" id="ARBA00012438"/>
    </source>
</evidence>
<evidence type="ECO:0000259" key="7">
    <source>
        <dbReference type="PROSITE" id="PS50113"/>
    </source>
</evidence>
<gene>
    <name evidence="8" type="ORF">CJD36_012350</name>
</gene>
<evidence type="ECO:0000256" key="1">
    <source>
        <dbReference type="ARBA" id="ARBA00000085"/>
    </source>
</evidence>
<dbReference type="Gene3D" id="3.30.450.20">
    <property type="entry name" value="PAS domain"/>
    <property type="match status" value="4"/>
</dbReference>
<dbReference type="InterPro" id="IPR000700">
    <property type="entry name" value="PAS-assoc_C"/>
</dbReference>
<keyword evidence="5" id="KW-0418">Kinase</keyword>
<comment type="catalytic activity">
    <reaction evidence="1">
        <text>ATP + protein L-histidine = ADP + protein N-phospho-L-histidine.</text>
        <dbReference type="EC" id="2.7.13.3"/>
    </reaction>
</comment>
<proteinExistence type="predicted"/>
<dbReference type="InterPro" id="IPR013655">
    <property type="entry name" value="PAS_fold_3"/>
</dbReference>
<feature type="domain" description="PAC" evidence="7">
    <location>
        <begin position="640"/>
        <end position="692"/>
    </location>
</feature>
<dbReference type="InterPro" id="IPR001610">
    <property type="entry name" value="PAC"/>
</dbReference>
<dbReference type="InterPro" id="IPR035965">
    <property type="entry name" value="PAS-like_dom_sf"/>
</dbReference>
<dbReference type="InterPro" id="IPR003018">
    <property type="entry name" value="GAF"/>
</dbReference>
<dbReference type="GO" id="GO:0000155">
    <property type="term" value="F:phosphorelay sensor kinase activity"/>
    <property type="evidence" value="ECO:0007669"/>
    <property type="project" value="InterPro"/>
</dbReference>
<feature type="domain" description="PAS" evidence="6">
    <location>
        <begin position="272"/>
        <end position="332"/>
    </location>
</feature>
<dbReference type="Pfam" id="PF08447">
    <property type="entry name" value="PAS_3"/>
    <property type="match status" value="2"/>
</dbReference>
<dbReference type="InterPro" id="IPR052162">
    <property type="entry name" value="Sensor_kinase/Photoreceptor"/>
</dbReference>
<reference evidence="8 9" key="1">
    <citation type="submission" date="2018-01" db="EMBL/GenBank/DDBJ databases">
        <title>A novel member of the phylum Bacteroidetes isolated from glacier ice.</title>
        <authorList>
            <person name="Liu Q."/>
            <person name="Xin Y.-H."/>
        </authorList>
    </citation>
    <scope>NUCLEOTIDE SEQUENCE [LARGE SCALE GENOMIC DNA]</scope>
    <source>
        <strain evidence="8 9">RB1R16</strain>
    </source>
</reference>
<evidence type="ECO:0000259" key="6">
    <source>
        <dbReference type="PROSITE" id="PS50112"/>
    </source>
</evidence>
<dbReference type="RefSeq" id="WP_105039482.1">
    <property type="nucleotide sequence ID" value="NZ_PPSL01000003.1"/>
</dbReference>
<dbReference type="SUPFAM" id="SSF47384">
    <property type="entry name" value="Homodimeric domain of signal transducing histidine kinase"/>
    <property type="match status" value="1"/>
</dbReference>
<dbReference type="PANTHER" id="PTHR43304">
    <property type="entry name" value="PHYTOCHROME-LIKE PROTEIN CPH1"/>
    <property type="match status" value="1"/>
</dbReference>
<sequence>MNDHMYETAFKLLPTPILLVSVGAVCTVSAINPACGQLLELSEKEVKGKEFVNIFFSAANDHQSALQECQKKVCNDKMQHEIKELKYVPGNKLSGTADKYLRVLFTPVLNDEGDLLQIIVTLIDITDIVVARRTETSIREALSSNQKFLNETQRVARSGSWEADLITNKMTWSEVMREIHEVEPDYEPTFASSLGFYSTDEQRTALTNLVQDAIATNKVFDIELEIITAKGNIRVLQCSGKADLAEGMPARVYGTAQDITERKKVETALLESHNRYQDLVLAVDGVVWEADATTFNFTFVSEQACSILGYTPAQWLSEPNFWVNHIHKDDRESAVSFCQLQTQKARSHTFDYRMIKANGEIVWIKDIVSVITENGLPKLLRGIMVDITETKLLAELDHLEKEVLELNSKQVATLEDVLNTYVRGIEGLFADMKFSILRLVSNKLYNWSSPSLPAAYLAAVEGLEIGPEVGTCGTSAFLKQTVIVSDIATDPKWSAYKHLILPHNLCACWSYPISDVNGNVLSVLGVYYNTAKSPEEDEIAIIERTAAILKVILENKLYEATIREVNMLVTQGQELANFGNWQWDIRANKVTWSDVLYTIYGQDDKTFQATFEGYLSMLHPDDIDRVKNLIYNVVETGEDIMFEERIIRPDGEIRHLKSWGRVIPDESGKPSKMIGACLDITKAKESETKMKEIAWIQSHVIRAPLANLIGLVNMLDDMSADAEQQELLRHILHTSHELDNIIRNISSKTKY</sequence>
<dbReference type="SMART" id="SM00086">
    <property type="entry name" value="PAC"/>
    <property type="match status" value="4"/>
</dbReference>
<comment type="caution">
    <text evidence="8">The sequence shown here is derived from an EMBL/GenBank/DDBJ whole genome shotgun (WGS) entry which is preliminary data.</text>
</comment>
<keyword evidence="3" id="KW-0597">Phosphoprotein</keyword>
<feature type="domain" description="PAC" evidence="7">
    <location>
        <begin position="348"/>
        <end position="399"/>
    </location>
</feature>
<dbReference type="SUPFAM" id="SSF55785">
    <property type="entry name" value="PYP-like sensor domain (PAS domain)"/>
    <property type="match status" value="4"/>
</dbReference>